<reference evidence="2 3" key="1">
    <citation type="submission" date="2017-09" db="EMBL/GenBank/DDBJ databases">
        <authorList>
            <person name="Ehlers B."/>
            <person name="Leendertz F.H."/>
        </authorList>
    </citation>
    <scope>NUCLEOTIDE SEQUENCE [LARGE SCALE GENOMIC DNA]</scope>
    <source>
        <strain evidence="2 3">DSM 18289</strain>
    </source>
</reference>
<dbReference type="SUPFAM" id="SSF52833">
    <property type="entry name" value="Thioredoxin-like"/>
    <property type="match status" value="1"/>
</dbReference>
<dbReference type="AlphaFoldDB" id="A0A285N9H8"/>
<evidence type="ECO:0000313" key="3">
    <source>
        <dbReference type="Proteomes" id="UP000219439"/>
    </source>
</evidence>
<dbReference type="CDD" id="cd03194">
    <property type="entry name" value="GST_C_3"/>
    <property type="match status" value="1"/>
</dbReference>
<dbReference type="Gene3D" id="3.40.30.10">
    <property type="entry name" value="Glutaredoxin"/>
    <property type="match status" value="1"/>
</dbReference>
<dbReference type="GO" id="GO:0016034">
    <property type="term" value="F:maleylacetoacetate isomerase activity"/>
    <property type="evidence" value="ECO:0007669"/>
    <property type="project" value="TreeGrafter"/>
</dbReference>
<dbReference type="Pfam" id="PF13409">
    <property type="entry name" value="GST_N_2"/>
    <property type="match status" value="1"/>
</dbReference>
<sequence length="220" mass="24877">MTDLTLYIGNKNYSSWSLRPWLALKVAGISFAERLSRFDESTGHAHFIEFSPTKKVPTLVIKQDGKEPVTIPESLAILETAADLYPEKNLWPKDQLLRAQARALASEMHAGFMGIRSECPMNIRREVKAIEVSDAVRKDVKRIEQIWSTCLEQSGGPFLFGHFTIADAMFAPVVNRLEIYELSNHPAISAYSKAMKGLPAWQEWVTEALKEPWIVEEDEA</sequence>
<dbReference type="GO" id="GO:0004364">
    <property type="term" value="F:glutathione transferase activity"/>
    <property type="evidence" value="ECO:0007669"/>
    <property type="project" value="TreeGrafter"/>
</dbReference>
<dbReference type="SFLD" id="SFLDS00019">
    <property type="entry name" value="Glutathione_Transferase_(cytos"/>
    <property type="match status" value="1"/>
</dbReference>
<dbReference type="OrthoDB" id="9799538at2"/>
<keyword evidence="3" id="KW-1185">Reference proteome</keyword>
<dbReference type="EMBL" id="OBEL01000001">
    <property type="protein sequence ID" value="SNZ05948.1"/>
    <property type="molecule type" value="Genomic_DNA"/>
</dbReference>
<evidence type="ECO:0000313" key="2">
    <source>
        <dbReference type="EMBL" id="SNZ05948.1"/>
    </source>
</evidence>
<protein>
    <submittedName>
        <fullName evidence="2">Glutathione S-transferase</fullName>
    </submittedName>
</protein>
<dbReference type="GO" id="GO:0006749">
    <property type="term" value="P:glutathione metabolic process"/>
    <property type="evidence" value="ECO:0007669"/>
    <property type="project" value="TreeGrafter"/>
</dbReference>
<dbReference type="InterPro" id="IPR036282">
    <property type="entry name" value="Glutathione-S-Trfase_C_sf"/>
</dbReference>
<proteinExistence type="predicted"/>
<dbReference type="PANTHER" id="PTHR42673:SF4">
    <property type="entry name" value="MALEYLACETOACETATE ISOMERASE"/>
    <property type="match status" value="1"/>
</dbReference>
<organism evidence="2 3">
    <name type="scientific">Cohaesibacter gelatinilyticus</name>
    <dbReference type="NCBI Taxonomy" id="372072"/>
    <lineage>
        <taxon>Bacteria</taxon>
        <taxon>Pseudomonadati</taxon>
        <taxon>Pseudomonadota</taxon>
        <taxon>Alphaproteobacteria</taxon>
        <taxon>Hyphomicrobiales</taxon>
        <taxon>Cohaesibacteraceae</taxon>
    </lineage>
</organism>
<dbReference type="SUPFAM" id="SSF47616">
    <property type="entry name" value="GST C-terminal domain-like"/>
    <property type="match status" value="1"/>
</dbReference>
<dbReference type="GO" id="GO:0006559">
    <property type="term" value="P:L-phenylalanine catabolic process"/>
    <property type="evidence" value="ECO:0007669"/>
    <property type="project" value="TreeGrafter"/>
</dbReference>
<dbReference type="PROSITE" id="PS50404">
    <property type="entry name" value="GST_NTER"/>
    <property type="match status" value="1"/>
</dbReference>
<dbReference type="PANTHER" id="PTHR42673">
    <property type="entry name" value="MALEYLACETOACETATE ISOMERASE"/>
    <property type="match status" value="1"/>
</dbReference>
<dbReference type="Proteomes" id="UP000219439">
    <property type="component" value="Unassembled WGS sequence"/>
</dbReference>
<dbReference type="InterPro" id="IPR040079">
    <property type="entry name" value="Glutathione_S-Trfase"/>
</dbReference>
<dbReference type="Pfam" id="PF13410">
    <property type="entry name" value="GST_C_2"/>
    <property type="match status" value="1"/>
</dbReference>
<accession>A0A285N9H8</accession>
<dbReference type="InterPro" id="IPR004045">
    <property type="entry name" value="Glutathione_S-Trfase_N"/>
</dbReference>
<gene>
    <name evidence="2" type="ORF">SAMN06265368_0246</name>
</gene>
<dbReference type="Gene3D" id="1.20.1050.10">
    <property type="match status" value="1"/>
</dbReference>
<evidence type="ECO:0000259" key="1">
    <source>
        <dbReference type="PROSITE" id="PS50404"/>
    </source>
</evidence>
<dbReference type="InterPro" id="IPR036249">
    <property type="entry name" value="Thioredoxin-like_sf"/>
</dbReference>
<dbReference type="RefSeq" id="WP_097151591.1">
    <property type="nucleotide sequence ID" value="NZ_OBEL01000001.1"/>
</dbReference>
<name>A0A285N9H8_9HYPH</name>
<keyword evidence="2" id="KW-0808">Transferase</keyword>
<feature type="domain" description="GST N-terminal" evidence="1">
    <location>
        <begin position="4"/>
        <end position="89"/>
    </location>
</feature>